<dbReference type="InterPro" id="IPR036249">
    <property type="entry name" value="Thioredoxin-like_sf"/>
</dbReference>
<proteinExistence type="predicted"/>
<feature type="domain" description="DSBA-like thioredoxin" evidence="1">
    <location>
        <begin position="9"/>
        <end position="201"/>
    </location>
</feature>
<dbReference type="GO" id="GO:0016491">
    <property type="term" value="F:oxidoreductase activity"/>
    <property type="evidence" value="ECO:0007669"/>
    <property type="project" value="InterPro"/>
</dbReference>
<dbReference type="Gene3D" id="3.40.30.10">
    <property type="entry name" value="Glutaredoxin"/>
    <property type="match status" value="1"/>
</dbReference>
<dbReference type="EMBL" id="QUNG01000001">
    <property type="protein sequence ID" value="REG86539.1"/>
    <property type="molecule type" value="Genomic_DNA"/>
</dbReference>
<dbReference type="SUPFAM" id="SSF52833">
    <property type="entry name" value="Thioredoxin-like"/>
    <property type="match status" value="1"/>
</dbReference>
<name>A0A3E0DSL2_9GAMM</name>
<evidence type="ECO:0000259" key="1">
    <source>
        <dbReference type="Pfam" id="PF01323"/>
    </source>
</evidence>
<keyword evidence="3" id="KW-1185">Reference proteome</keyword>
<sequence length="231" mass="26522">MEKDIIYVGDPMCSWCFGFSEVKHKLIQQCKGRANIRFIAGGLYPDRTDKPDEKYRHFLQEHWVKIGKLTGQRFALEILSREDLMYNTELPCRAVVSVREMEGDEVALDFFTHLQKAFYSEGVCISNDAALIELARCFGLDKERFSALYFSDAMKQQTRADFAFSQRLGVTGFPTVVVKDRAGYAYLTVGYQPYEQLQALLEAWLSDQLPEQHSGDVPEPVESCIFQQSER</sequence>
<dbReference type="Proteomes" id="UP000256542">
    <property type="component" value="Unassembled WGS sequence"/>
</dbReference>
<dbReference type="Gene3D" id="1.10.472.60">
    <property type="entry name" value="putative protein disulfide isomerase domain"/>
    <property type="match status" value="1"/>
</dbReference>
<dbReference type="PANTHER" id="PTHR13887">
    <property type="entry name" value="GLUTATHIONE S-TRANSFERASE KAPPA"/>
    <property type="match status" value="1"/>
</dbReference>
<evidence type="ECO:0000313" key="2">
    <source>
        <dbReference type="EMBL" id="REG86539.1"/>
    </source>
</evidence>
<dbReference type="AlphaFoldDB" id="A0A3E0DSL2"/>
<dbReference type="PANTHER" id="PTHR13887:SF54">
    <property type="entry name" value="DSBA FAMILY PROTEIN"/>
    <property type="match status" value="1"/>
</dbReference>
<dbReference type="Pfam" id="PF01323">
    <property type="entry name" value="DSBA"/>
    <property type="match status" value="1"/>
</dbReference>
<protein>
    <recommendedName>
        <fullName evidence="1">DSBA-like thioredoxin domain-containing protein</fullName>
    </recommendedName>
</protein>
<organism evidence="2 3">
    <name type="scientific">Marinomonas pollencensis</name>
    <dbReference type="NCBI Taxonomy" id="491954"/>
    <lineage>
        <taxon>Bacteria</taxon>
        <taxon>Pseudomonadati</taxon>
        <taxon>Pseudomonadota</taxon>
        <taxon>Gammaproteobacteria</taxon>
        <taxon>Oceanospirillales</taxon>
        <taxon>Oceanospirillaceae</taxon>
        <taxon>Marinomonas</taxon>
    </lineage>
</organism>
<gene>
    <name evidence="2" type="ORF">DFP81_101104</name>
</gene>
<dbReference type="OrthoDB" id="9813770at2"/>
<dbReference type="RefSeq" id="WP_115895807.1">
    <property type="nucleotide sequence ID" value="NZ_QUNG01000001.1"/>
</dbReference>
<evidence type="ECO:0000313" key="3">
    <source>
        <dbReference type="Proteomes" id="UP000256542"/>
    </source>
</evidence>
<reference evidence="2 3" key="1">
    <citation type="submission" date="2018-08" db="EMBL/GenBank/DDBJ databases">
        <title>Genomic Encyclopedia of Type Strains, Phase III (KMG-III): the genomes of soil and plant-associated and newly described type strains.</title>
        <authorList>
            <person name="Whitman W."/>
        </authorList>
    </citation>
    <scope>NUCLEOTIDE SEQUENCE [LARGE SCALE GENOMIC DNA]</scope>
    <source>
        <strain evidence="2 3">CECT 7375</strain>
    </source>
</reference>
<dbReference type="InterPro" id="IPR001853">
    <property type="entry name" value="DSBA-like_thioredoxin_dom"/>
</dbReference>
<accession>A0A3E0DSL2</accession>
<dbReference type="CDD" id="cd03025">
    <property type="entry name" value="DsbA_FrnE_like"/>
    <property type="match status" value="1"/>
</dbReference>
<comment type="caution">
    <text evidence="2">The sequence shown here is derived from an EMBL/GenBank/DDBJ whole genome shotgun (WGS) entry which is preliminary data.</text>
</comment>